<gene>
    <name evidence="2" type="ORF">PHYBOEH_007142</name>
</gene>
<keyword evidence="3" id="KW-1185">Reference proteome</keyword>
<keyword evidence="1" id="KW-0175">Coiled coil</keyword>
<feature type="coiled-coil region" evidence="1">
    <location>
        <begin position="44"/>
        <end position="78"/>
    </location>
</feature>
<evidence type="ECO:0000313" key="2">
    <source>
        <dbReference type="EMBL" id="KAG7390126.1"/>
    </source>
</evidence>
<sequence>MAVSGIQQNIDKLQSLTSSLPALIAKWKKAKRKEQCRQAQAKFQKRKREKLQALIDSIASLNREIKQLKTRKAKIMKQPNPHVRLITYFYKALQADVKEQQLPDVRNYEQTYGCTPALQVLADLQREEFDSMESLKLHWLWYRLQFRQFELSITSYECLVAGEPVIVKASGSLRLGIECEDKRLGTKRHVNVCPVLQQFEFEIGEQIVRRITSEVSLVSGEEQASPMAAVNTLSFLSRGLCFH</sequence>
<evidence type="ECO:0000256" key="1">
    <source>
        <dbReference type="SAM" id="Coils"/>
    </source>
</evidence>
<dbReference type="OrthoDB" id="6369905at2759"/>
<evidence type="ECO:0000313" key="3">
    <source>
        <dbReference type="Proteomes" id="UP000693981"/>
    </source>
</evidence>
<proteinExistence type="predicted"/>
<protein>
    <recommendedName>
        <fullName evidence="4">Bzip transcription factor</fullName>
    </recommendedName>
</protein>
<name>A0A8T1W9Z8_9STRA</name>
<dbReference type="AlphaFoldDB" id="A0A8T1W9Z8"/>
<reference evidence="2" key="1">
    <citation type="submission" date="2021-02" db="EMBL/GenBank/DDBJ databases">
        <authorList>
            <person name="Palmer J.M."/>
        </authorList>
    </citation>
    <scope>NUCLEOTIDE SEQUENCE</scope>
    <source>
        <strain evidence="2">SCRP23</strain>
    </source>
</reference>
<dbReference type="Proteomes" id="UP000693981">
    <property type="component" value="Unassembled WGS sequence"/>
</dbReference>
<accession>A0A8T1W9Z8</accession>
<dbReference type="EMBL" id="JAGDFL010000390">
    <property type="protein sequence ID" value="KAG7390126.1"/>
    <property type="molecule type" value="Genomic_DNA"/>
</dbReference>
<evidence type="ECO:0008006" key="4">
    <source>
        <dbReference type="Google" id="ProtNLM"/>
    </source>
</evidence>
<organism evidence="2 3">
    <name type="scientific">Phytophthora boehmeriae</name>
    <dbReference type="NCBI Taxonomy" id="109152"/>
    <lineage>
        <taxon>Eukaryota</taxon>
        <taxon>Sar</taxon>
        <taxon>Stramenopiles</taxon>
        <taxon>Oomycota</taxon>
        <taxon>Peronosporomycetes</taxon>
        <taxon>Peronosporales</taxon>
        <taxon>Peronosporaceae</taxon>
        <taxon>Phytophthora</taxon>
    </lineage>
</organism>
<comment type="caution">
    <text evidence="2">The sequence shown here is derived from an EMBL/GenBank/DDBJ whole genome shotgun (WGS) entry which is preliminary data.</text>
</comment>
<dbReference type="CDD" id="cd14686">
    <property type="entry name" value="bZIP"/>
    <property type="match status" value="1"/>
</dbReference>